<gene>
    <name evidence="6" type="ORF">QBC34DRAFT_443417</name>
</gene>
<dbReference type="InterPro" id="IPR036770">
    <property type="entry name" value="Ankyrin_rpt-contain_sf"/>
</dbReference>
<keyword evidence="7" id="KW-1185">Reference proteome</keyword>
<feature type="region of interest" description="Disordered" evidence="4">
    <location>
        <begin position="56"/>
        <end position="81"/>
    </location>
</feature>
<evidence type="ECO:0000313" key="7">
    <source>
        <dbReference type="Proteomes" id="UP001321760"/>
    </source>
</evidence>
<comment type="caution">
    <text evidence="6">The sequence shown here is derived from an EMBL/GenBank/DDBJ whole genome shotgun (WGS) entry which is preliminary data.</text>
</comment>
<dbReference type="SMART" id="SM00248">
    <property type="entry name" value="ANK"/>
    <property type="match status" value="10"/>
</dbReference>
<protein>
    <recommendedName>
        <fullName evidence="5">Clr5 domain-containing protein</fullName>
    </recommendedName>
</protein>
<dbReference type="PANTHER" id="PTHR24198">
    <property type="entry name" value="ANKYRIN REPEAT AND PROTEIN KINASE DOMAIN-CONTAINING PROTEIN"/>
    <property type="match status" value="1"/>
</dbReference>
<accession>A0AAV9G7I5</accession>
<evidence type="ECO:0000256" key="2">
    <source>
        <dbReference type="ARBA" id="ARBA00023043"/>
    </source>
</evidence>
<dbReference type="EMBL" id="MU865994">
    <property type="protein sequence ID" value="KAK4443368.1"/>
    <property type="molecule type" value="Genomic_DNA"/>
</dbReference>
<feature type="repeat" description="ANK" evidence="3">
    <location>
        <begin position="870"/>
        <end position="902"/>
    </location>
</feature>
<reference evidence="6" key="2">
    <citation type="submission" date="2023-05" db="EMBL/GenBank/DDBJ databases">
        <authorList>
            <consortium name="Lawrence Berkeley National Laboratory"/>
            <person name="Steindorff A."/>
            <person name="Hensen N."/>
            <person name="Bonometti L."/>
            <person name="Westerberg I."/>
            <person name="Brannstrom I.O."/>
            <person name="Guillou S."/>
            <person name="Cros-Aarteil S."/>
            <person name="Calhoun S."/>
            <person name="Haridas S."/>
            <person name="Kuo A."/>
            <person name="Mondo S."/>
            <person name="Pangilinan J."/>
            <person name="Riley R."/>
            <person name="Labutti K."/>
            <person name="Andreopoulos B."/>
            <person name="Lipzen A."/>
            <person name="Chen C."/>
            <person name="Yanf M."/>
            <person name="Daum C."/>
            <person name="Ng V."/>
            <person name="Clum A."/>
            <person name="Ohm R."/>
            <person name="Martin F."/>
            <person name="Silar P."/>
            <person name="Natvig D."/>
            <person name="Lalanne C."/>
            <person name="Gautier V."/>
            <person name="Ament-Velasquez S.L."/>
            <person name="Kruys A."/>
            <person name="Hutchinson M.I."/>
            <person name="Powell A.J."/>
            <person name="Barry K."/>
            <person name="Miller A.N."/>
            <person name="Grigoriev I.V."/>
            <person name="Debuchy R."/>
            <person name="Gladieux P."/>
            <person name="Thoren M.H."/>
            <person name="Johannesson H."/>
        </authorList>
    </citation>
    <scope>NUCLEOTIDE SEQUENCE</scope>
    <source>
        <strain evidence="6">PSN243</strain>
    </source>
</reference>
<dbReference type="PANTHER" id="PTHR24198:SF165">
    <property type="entry name" value="ANKYRIN REPEAT-CONTAINING PROTEIN-RELATED"/>
    <property type="match status" value="1"/>
</dbReference>
<dbReference type="Pfam" id="PF12796">
    <property type="entry name" value="Ank_2"/>
    <property type="match status" value="1"/>
</dbReference>
<dbReference type="InterPro" id="IPR002110">
    <property type="entry name" value="Ankyrin_rpt"/>
</dbReference>
<dbReference type="Gene3D" id="1.25.40.20">
    <property type="entry name" value="Ankyrin repeat-containing domain"/>
    <property type="match status" value="3"/>
</dbReference>
<dbReference type="PROSITE" id="PS50297">
    <property type="entry name" value="ANK_REP_REGION"/>
    <property type="match status" value="1"/>
</dbReference>
<proteinExistence type="predicted"/>
<dbReference type="Pfam" id="PF14420">
    <property type="entry name" value="Clr5"/>
    <property type="match status" value="1"/>
</dbReference>
<dbReference type="InterPro" id="IPR025676">
    <property type="entry name" value="Clr5_dom"/>
</dbReference>
<evidence type="ECO:0000256" key="3">
    <source>
        <dbReference type="PROSITE-ProRule" id="PRU00023"/>
    </source>
</evidence>
<evidence type="ECO:0000259" key="5">
    <source>
        <dbReference type="Pfam" id="PF14420"/>
    </source>
</evidence>
<feature type="domain" description="Clr5" evidence="5">
    <location>
        <begin position="5"/>
        <end position="51"/>
    </location>
</feature>
<dbReference type="Proteomes" id="UP001321760">
    <property type="component" value="Unassembled WGS sequence"/>
</dbReference>
<keyword evidence="2 3" id="KW-0040">ANK repeat</keyword>
<dbReference type="AlphaFoldDB" id="A0AAV9G7I5"/>
<evidence type="ECO:0000313" key="6">
    <source>
        <dbReference type="EMBL" id="KAK4443368.1"/>
    </source>
</evidence>
<dbReference type="PROSITE" id="PS50088">
    <property type="entry name" value="ANK_REPEAT"/>
    <property type="match status" value="2"/>
</dbReference>
<evidence type="ECO:0000256" key="1">
    <source>
        <dbReference type="ARBA" id="ARBA00022737"/>
    </source>
</evidence>
<reference evidence="6" key="1">
    <citation type="journal article" date="2023" name="Mol. Phylogenet. Evol.">
        <title>Genome-scale phylogeny and comparative genomics of the fungal order Sordariales.</title>
        <authorList>
            <person name="Hensen N."/>
            <person name="Bonometti L."/>
            <person name="Westerberg I."/>
            <person name="Brannstrom I.O."/>
            <person name="Guillou S."/>
            <person name="Cros-Aarteil S."/>
            <person name="Calhoun S."/>
            <person name="Haridas S."/>
            <person name="Kuo A."/>
            <person name="Mondo S."/>
            <person name="Pangilinan J."/>
            <person name="Riley R."/>
            <person name="LaButti K."/>
            <person name="Andreopoulos B."/>
            <person name="Lipzen A."/>
            <person name="Chen C."/>
            <person name="Yan M."/>
            <person name="Daum C."/>
            <person name="Ng V."/>
            <person name="Clum A."/>
            <person name="Steindorff A."/>
            <person name="Ohm R.A."/>
            <person name="Martin F."/>
            <person name="Silar P."/>
            <person name="Natvig D.O."/>
            <person name="Lalanne C."/>
            <person name="Gautier V."/>
            <person name="Ament-Velasquez S.L."/>
            <person name="Kruys A."/>
            <person name="Hutchinson M.I."/>
            <person name="Powell A.J."/>
            <person name="Barry K."/>
            <person name="Miller A.N."/>
            <person name="Grigoriev I.V."/>
            <person name="Debuchy R."/>
            <person name="Gladieux P."/>
            <person name="Hiltunen Thoren M."/>
            <person name="Johannesson H."/>
        </authorList>
    </citation>
    <scope>NUCLEOTIDE SEQUENCE</scope>
    <source>
        <strain evidence="6">PSN243</strain>
    </source>
</reference>
<name>A0AAV9G7I5_9PEZI</name>
<organism evidence="6 7">
    <name type="scientific">Podospora aff. communis PSN243</name>
    <dbReference type="NCBI Taxonomy" id="3040156"/>
    <lineage>
        <taxon>Eukaryota</taxon>
        <taxon>Fungi</taxon>
        <taxon>Dikarya</taxon>
        <taxon>Ascomycota</taxon>
        <taxon>Pezizomycotina</taxon>
        <taxon>Sordariomycetes</taxon>
        <taxon>Sordariomycetidae</taxon>
        <taxon>Sordariales</taxon>
        <taxon>Podosporaceae</taxon>
        <taxon>Podospora</taxon>
    </lineage>
</organism>
<keyword evidence="1" id="KW-0677">Repeat</keyword>
<feature type="repeat" description="ANK" evidence="3">
    <location>
        <begin position="906"/>
        <end position="938"/>
    </location>
</feature>
<dbReference type="SUPFAM" id="SSF48403">
    <property type="entry name" value="Ankyrin repeat"/>
    <property type="match status" value="2"/>
</dbReference>
<sequence>MGLREYDFRPHLDKIRQLYIDEDKTLEEVITLLRRQGFCPSKPTWEKQLRKHKIWKNGRKGTRPSKESGTSHSPMPKDTSDICEDALQIGPSSSLGLWDQFLLTVQASEPFLSEVAARMSLGDIPAGHSDKLHELDFILPHGFPREGGHLPVMIELYLLSNNHYDPPIAATASKAHAGLLNIQDEYNMNLLNLMGIRDKRVITLLDVMVSLDPSQLKVLLSSADPITETIRDVFFSAALRQHRPDILRIIAPTGVDVDAPIAVSLFLKQAPLLIATGIADETIAFDTTELLLSLGARVNQLSSGFTADSNPLASAVAHGHSRLVKLLLEKKAIPHPQVFLQAIEKSIGDKGRNSSEIVEILESEGADVNGCLSTTDPFPATVTLLGFAVMMNKGTTWSVKGIELVERLLRMGADPSAPQKATCVWLISRNCADRACAEPATTNALGLAVALGHSNLCRLLASTSASFDLPAFTLTYRPPLLIAIAHGKLEMALEILAKMDDASIQAVDDYSRIICCRFEGLEDVLVSQGYSLSFFWGQEASQAAELQSRLCQARERRPHLIPESQVTTLRKAIEDGNMEDVCSLVALGSASIGPVSRLGSEAVATLLDQWSLLGPVIKESGHGILENAIETRTYGVISQILRFRDDICQTDGRFLDLAVSGGDVQLIEILIKHQARFTPETFTLIVKSSSPENVRILLDNLPPGWERAHRVFTTSAAKHGSDVVDNNVNTGAAEAMITAIGLGRLDLFRMILGKLFCQSRRLGMVLAMAILQNHLDLVPLLLRAGASPDGDPVGDPSDERQELSAWDATLRSDDIHLVETMILGGADVSARSSQTLGTPAQVAVESKRSDLLKLLIKYGAELNAPAIDPAPATALQYAAIHGYHPIAIMLIDAGANINAEACGAIHGRTALEGAAEKGRIEMLDLLLSRGAQIQGSNRKHFETAISLAEQQSHRSVAKWLRRQEFRRQKDKP</sequence>
<evidence type="ECO:0000256" key="4">
    <source>
        <dbReference type="SAM" id="MobiDB-lite"/>
    </source>
</evidence>